<dbReference type="AlphaFoldDB" id="A0A6J4UBV5"/>
<proteinExistence type="predicted"/>
<evidence type="ECO:0000313" key="2">
    <source>
        <dbReference type="EMBL" id="CAA9545901.1"/>
    </source>
</evidence>
<feature type="compositionally biased region" description="Polar residues" evidence="1">
    <location>
        <begin position="1"/>
        <end position="12"/>
    </location>
</feature>
<reference evidence="2" key="1">
    <citation type="submission" date="2020-02" db="EMBL/GenBank/DDBJ databases">
        <authorList>
            <person name="Meier V. D."/>
        </authorList>
    </citation>
    <scope>NUCLEOTIDE SEQUENCE</scope>
    <source>
        <strain evidence="2">AVDCRST_MAG43</strain>
    </source>
</reference>
<evidence type="ECO:0000256" key="1">
    <source>
        <dbReference type="SAM" id="MobiDB-lite"/>
    </source>
</evidence>
<sequence length="100" mass="10723">MAGDGTTDSMPSRDQGMPPYSGGFVLGEMEDTVVAKPYKPSEVPWSTGDIGTFVVVQDLDCRTVPDVRRGPVGSSVQQSSARLTLTRDSVVSKGEDTEWI</sequence>
<feature type="region of interest" description="Disordered" evidence="1">
    <location>
        <begin position="1"/>
        <end position="24"/>
    </location>
</feature>
<organism evidence="2">
    <name type="scientific">uncultured Thermomicrobiales bacterium</name>
    <dbReference type="NCBI Taxonomy" id="1645740"/>
    <lineage>
        <taxon>Bacteria</taxon>
        <taxon>Pseudomonadati</taxon>
        <taxon>Thermomicrobiota</taxon>
        <taxon>Thermomicrobia</taxon>
        <taxon>Thermomicrobiales</taxon>
        <taxon>environmental samples</taxon>
    </lineage>
</organism>
<accession>A0A6J4UBV5</accession>
<name>A0A6J4UBV5_9BACT</name>
<gene>
    <name evidence="2" type="ORF">AVDCRST_MAG43-585</name>
</gene>
<protein>
    <submittedName>
        <fullName evidence="2">Uncharacterized protein</fullName>
    </submittedName>
</protein>
<dbReference type="EMBL" id="CADCWI010000030">
    <property type="protein sequence ID" value="CAA9545901.1"/>
    <property type="molecule type" value="Genomic_DNA"/>
</dbReference>